<dbReference type="AlphaFoldDB" id="A0A8D4IVV3"/>
<organism evidence="1 2">
    <name type="scientific">Mergibacter septicus</name>
    <dbReference type="NCBI Taxonomy" id="221402"/>
    <lineage>
        <taxon>Bacteria</taxon>
        <taxon>Pseudomonadati</taxon>
        <taxon>Pseudomonadota</taxon>
        <taxon>Gammaproteobacteria</taxon>
        <taxon>Pasteurellales</taxon>
        <taxon>Pasteurellaceae</taxon>
        <taxon>Mergibacter</taxon>
    </lineage>
</organism>
<proteinExistence type="predicted"/>
<dbReference type="EMBL" id="CP022011">
    <property type="protein sequence ID" value="QDJ14010.1"/>
    <property type="molecule type" value="Genomic_DNA"/>
</dbReference>
<evidence type="ECO:0000313" key="1">
    <source>
        <dbReference type="EMBL" id="QDJ14010.1"/>
    </source>
</evidence>
<dbReference type="RefSeq" id="WP_261919908.1">
    <property type="nucleotide sequence ID" value="NZ_CP022011.1"/>
</dbReference>
<reference evidence="1" key="1">
    <citation type="submission" date="2017-06" db="EMBL/GenBank/DDBJ databases">
        <title>Genome sequencing of pathogenic and non-pathogenic strains within Bisgaard taxon 40.</title>
        <authorList>
            <person name="Ladner J.T."/>
            <person name="Lovett S.P."/>
            <person name="Koroleva G."/>
            <person name="Lorch J.M."/>
        </authorList>
    </citation>
    <scope>NUCLEOTIDE SEQUENCE</scope>
    <source>
        <strain evidence="1">27576-1-I1</strain>
    </source>
</reference>
<dbReference type="Proteomes" id="UP000955338">
    <property type="component" value="Chromosome"/>
</dbReference>
<protein>
    <submittedName>
        <fullName evidence="1">Uncharacterized protein</fullName>
    </submittedName>
</protein>
<name>A0A8D4IVV3_9PAST</name>
<keyword evidence="2" id="KW-1185">Reference proteome</keyword>
<sequence>MEYLNILEKVEIKNIQSIINETILLLEQFQPFSLQELQIPVIEGDNGKINVIYVDNATDHLTLSYYPISSDLNQDLRLDFAMKLSSYSLVKEIKQELEMIGDKLLHSNQSIWANSLKLYINNKNIFPLYHLIKNIYQQLYKVKKSQQFLPEDTLTHSIVTSKKVDFSDFCIK</sequence>
<gene>
    <name evidence="1" type="ORF">CEP48_00505</name>
</gene>
<accession>A0A8D4IVV3</accession>
<evidence type="ECO:0000313" key="2">
    <source>
        <dbReference type="Proteomes" id="UP000955338"/>
    </source>
</evidence>